<gene>
    <name evidence="1" type="ORF">PUN28_000581</name>
</gene>
<reference evidence="1 2" key="1">
    <citation type="submission" date="2023-03" db="EMBL/GenBank/DDBJ databases">
        <title>High recombination rates correlate with genetic variation in Cardiocondyla obscurior ants.</title>
        <authorList>
            <person name="Errbii M."/>
        </authorList>
    </citation>
    <scope>NUCLEOTIDE SEQUENCE [LARGE SCALE GENOMIC DNA]</scope>
    <source>
        <strain evidence="1">Alpha-2009</strain>
        <tissue evidence="1">Whole body</tissue>
    </source>
</reference>
<organism evidence="1 2">
    <name type="scientific">Cardiocondyla obscurior</name>
    <dbReference type="NCBI Taxonomy" id="286306"/>
    <lineage>
        <taxon>Eukaryota</taxon>
        <taxon>Metazoa</taxon>
        <taxon>Ecdysozoa</taxon>
        <taxon>Arthropoda</taxon>
        <taxon>Hexapoda</taxon>
        <taxon>Insecta</taxon>
        <taxon>Pterygota</taxon>
        <taxon>Neoptera</taxon>
        <taxon>Endopterygota</taxon>
        <taxon>Hymenoptera</taxon>
        <taxon>Apocrita</taxon>
        <taxon>Aculeata</taxon>
        <taxon>Formicoidea</taxon>
        <taxon>Formicidae</taxon>
        <taxon>Myrmicinae</taxon>
        <taxon>Cardiocondyla</taxon>
    </lineage>
</organism>
<dbReference type="Proteomes" id="UP001430953">
    <property type="component" value="Unassembled WGS sequence"/>
</dbReference>
<protein>
    <submittedName>
        <fullName evidence="1">Uncharacterized protein</fullName>
    </submittedName>
</protein>
<evidence type="ECO:0000313" key="1">
    <source>
        <dbReference type="EMBL" id="KAL0132937.1"/>
    </source>
</evidence>
<comment type="caution">
    <text evidence="1">The sequence shown here is derived from an EMBL/GenBank/DDBJ whole genome shotgun (WGS) entry which is preliminary data.</text>
</comment>
<keyword evidence="2" id="KW-1185">Reference proteome</keyword>
<name>A0AAW2H053_9HYME</name>
<accession>A0AAW2H053</accession>
<sequence length="67" mass="7656">MNLKDGHCSLELKPNSESRLPRVQILRFVRVKPALRLPSDRREGQSYTLSVLLFRGVAGSYRKSAKE</sequence>
<dbReference type="AlphaFoldDB" id="A0AAW2H053"/>
<dbReference type="EMBL" id="JADYXP020000001">
    <property type="protein sequence ID" value="KAL0132937.1"/>
    <property type="molecule type" value="Genomic_DNA"/>
</dbReference>
<evidence type="ECO:0000313" key="2">
    <source>
        <dbReference type="Proteomes" id="UP001430953"/>
    </source>
</evidence>
<proteinExistence type="predicted"/>